<dbReference type="Proteomes" id="UP000707731">
    <property type="component" value="Unassembled WGS sequence"/>
</dbReference>
<evidence type="ECO:0000313" key="1">
    <source>
        <dbReference type="EMBL" id="MBF6355543.1"/>
    </source>
</evidence>
<gene>
    <name evidence="1" type="ORF">IU449_13485</name>
</gene>
<name>A0ABS0DFS8_9NOCA</name>
<dbReference type="EMBL" id="JADLQN010000001">
    <property type="protein sequence ID" value="MBF6355543.1"/>
    <property type="molecule type" value="Genomic_DNA"/>
</dbReference>
<evidence type="ECO:0000313" key="2">
    <source>
        <dbReference type="Proteomes" id="UP000707731"/>
    </source>
</evidence>
<sequence length="112" mass="11746">MARNETRATVTGAAPALLRALRQAAELAERRQRGWFGVEDVLAVLLDDDQALLGRHAEAHGLGEAYTQIRNLAAAIVPGSTHGESTPAGPPAVVVSVTGPDSDELMRHISSA</sequence>
<comment type="caution">
    <text evidence="1">The sequence shown here is derived from an EMBL/GenBank/DDBJ whole genome shotgun (WGS) entry which is preliminary data.</text>
</comment>
<accession>A0ABS0DFS8</accession>
<dbReference type="InterPro" id="IPR036628">
    <property type="entry name" value="Clp_N_dom_sf"/>
</dbReference>
<keyword evidence="2" id="KW-1185">Reference proteome</keyword>
<dbReference type="RefSeq" id="WP_195002111.1">
    <property type="nucleotide sequence ID" value="NZ_JADLQN010000001.1"/>
</dbReference>
<dbReference type="Gene3D" id="1.10.1780.10">
    <property type="entry name" value="Clp, N-terminal domain"/>
    <property type="match status" value="1"/>
</dbReference>
<protein>
    <submittedName>
        <fullName evidence="1">Uncharacterized protein</fullName>
    </submittedName>
</protein>
<reference evidence="1 2" key="1">
    <citation type="submission" date="2020-10" db="EMBL/GenBank/DDBJ databases">
        <title>Identification of Nocardia species via Next-generation sequencing and recognition of intraspecies genetic diversity.</title>
        <authorList>
            <person name="Li P."/>
            <person name="Li P."/>
            <person name="Lu B."/>
        </authorList>
    </citation>
    <scope>NUCLEOTIDE SEQUENCE [LARGE SCALE GENOMIC DNA]</scope>
    <source>
        <strain evidence="1 2">BJ06-0143</strain>
    </source>
</reference>
<organism evidence="1 2">
    <name type="scientific">Nocardia higoensis</name>
    <dbReference type="NCBI Taxonomy" id="228599"/>
    <lineage>
        <taxon>Bacteria</taxon>
        <taxon>Bacillati</taxon>
        <taxon>Actinomycetota</taxon>
        <taxon>Actinomycetes</taxon>
        <taxon>Mycobacteriales</taxon>
        <taxon>Nocardiaceae</taxon>
        <taxon>Nocardia</taxon>
    </lineage>
</organism>
<proteinExistence type="predicted"/>